<evidence type="ECO:0000256" key="6">
    <source>
        <dbReference type="SAM" id="MobiDB-lite"/>
    </source>
</evidence>
<feature type="transmembrane region" description="Helical" evidence="7">
    <location>
        <begin position="145"/>
        <end position="167"/>
    </location>
</feature>
<feature type="transmembrane region" description="Helical" evidence="7">
    <location>
        <begin position="66"/>
        <end position="92"/>
    </location>
</feature>
<feature type="transmembrane region" description="Helical" evidence="7">
    <location>
        <begin position="12"/>
        <end position="31"/>
    </location>
</feature>
<evidence type="ECO:0000256" key="1">
    <source>
        <dbReference type="ARBA" id="ARBA00004141"/>
    </source>
</evidence>
<accession>A0A2N6VR92</accession>
<dbReference type="GO" id="GO:0016020">
    <property type="term" value="C:membrane"/>
    <property type="evidence" value="ECO:0007669"/>
    <property type="project" value="UniProtKB-SubCell"/>
</dbReference>
<dbReference type="PANTHER" id="PTHR21716:SF64">
    <property type="entry name" value="AI-2 TRANSPORT PROTEIN TQSA"/>
    <property type="match status" value="1"/>
</dbReference>
<feature type="transmembrane region" description="Helical" evidence="7">
    <location>
        <begin position="304"/>
        <end position="330"/>
    </location>
</feature>
<feature type="compositionally biased region" description="Polar residues" evidence="6">
    <location>
        <begin position="402"/>
        <end position="411"/>
    </location>
</feature>
<dbReference type="Proteomes" id="UP000235598">
    <property type="component" value="Unassembled WGS sequence"/>
</dbReference>
<gene>
    <name evidence="8" type="ORF">CJ199_04640</name>
</gene>
<keyword evidence="5 7" id="KW-0472">Membrane</keyword>
<comment type="similarity">
    <text evidence="2">Belongs to the autoinducer-2 exporter (AI-2E) (TC 2.A.86) family.</text>
</comment>
<comment type="subcellular location">
    <subcellularLocation>
        <location evidence="1">Membrane</location>
        <topology evidence="1">Multi-pass membrane protein</topology>
    </subcellularLocation>
</comment>
<sequence>MDTDSTRQPILPRFLIIVLGLAGLAFGIQFVQGLQTIVAPVFLALNLVVVVHPLQAYLISKRVPAIVAASITVVLVMALLVAFFGLNAWAIAELVIVLPSYSGKLAELYGDIIGVTTSWGLTPEVIQSQLNAFDFSSLTDAALKVLSNVSAIVALLTTVIMTVFFVIMDSLQFPARLQAISNVAPQFTYAMRSFGQGVRRYWIVATIFGLIVAVFDVIALWIIGVPLALVWGVLAFTTNYIPNVGLIIGLVPPTLMALLEGSWWDAFWVVVAYLTLNFVIQSIIQPKFTGESVGVTPFISFLSLLFWYWVLGPLGALLALPATLLVKALLVDADPRARWINLLISSGFNRHTGKILATSGAPMGPEPETTLEPEPTEEPAPTSEPEEDPQTTSGDAEDPENPGTTSGDAIK</sequence>
<organism evidence="8 9">
    <name type="scientific">Brevibacterium paucivorans</name>
    <dbReference type="NCBI Taxonomy" id="170994"/>
    <lineage>
        <taxon>Bacteria</taxon>
        <taxon>Bacillati</taxon>
        <taxon>Actinomycetota</taxon>
        <taxon>Actinomycetes</taxon>
        <taxon>Micrococcales</taxon>
        <taxon>Brevibacteriaceae</taxon>
        <taxon>Brevibacterium</taxon>
    </lineage>
</organism>
<keyword evidence="3 7" id="KW-0812">Transmembrane</keyword>
<feature type="compositionally biased region" description="Acidic residues" evidence="6">
    <location>
        <begin position="384"/>
        <end position="400"/>
    </location>
</feature>
<protein>
    <submittedName>
        <fullName evidence="8">AI-2E family transporter</fullName>
    </submittedName>
</protein>
<comment type="caution">
    <text evidence="8">The sequence shown here is derived from an EMBL/GenBank/DDBJ whole genome shotgun (WGS) entry which is preliminary data.</text>
</comment>
<dbReference type="Pfam" id="PF01594">
    <property type="entry name" value="AI-2E_transport"/>
    <property type="match status" value="1"/>
</dbReference>
<feature type="transmembrane region" description="Helical" evidence="7">
    <location>
        <begin position="37"/>
        <end position="59"/>
    </location>
</feature>
<proteinExistence type="inferred from homology"/>
<evidence type="ECO:0000256" key="5">
    <source>
        <dbReference type="ARBA" id="ARBA00023136"/>
    </source>
</evidence>
<evidence type="ECO:0000256" key="3">
    <source>
        <dbReference type="ARBA" id="ARBA00022692"/>
    </source>
</evidence>
<name>A0A2N6VR92_9MICO</name>
<keyword evidence="4 7" id="KW-1133">Transmembrane helix</keyword>
<dbReference type="OrthoDB" id="9799225at2"/>
<evidence type="ECO:0000256" key="4">
    <source>
        <dbReference type="ARBA" id="ARBA00022989"/>
    </source>
</evidence>
<reference evidence="8 9" key="1">
    <citation type="submission" date="2017-09" db="EMBL/GenBank/DDBJ databases">
        <title>Bacterial strain isolated from the female urinary microbiota.</title>
        <authorList>
            <person name="Thomas-White K."/>
            <person name="Kumar N."/>
            <person name="Forster S."/>
            <person name="Putonti C."/>
            <person name="Lawley T."/>
            <person name="Wolfe A.J."/>
        </authorList>
    </citation>
    <scope>NUCLEOTIDE SEQUENCE [LARGE SCALE GENOMIC DNA]</scope>
    <source>
        <strain evidence="8 9">UMB1301</strain>
    </source>
</reference>
<evidence type="ECO:0000313" key="8">
    <source>
        <dbReference type="EMBL" id="PMD06644.1"/>
    </source>
</evidence>
<dbReference type="GO" id="GO:0055085">
    <property type="term" value="P:transmembrane transport"/>
    <property type="evidence" value="ECO:0007669"/>
    <property type="project" value="TreeGrafter"/>
</dbReference>
<feature type="transmembrane region" description="Helical" evidence="7">
    <location>
        <begin position="266"/>
        <end position="284"/>
    </location>
</feature>
<dbReference type="EMBL" id="PNHK01000001">
    <property type="protein sequence ID" value="PMD06644.1"/>
    <property type="molecule type" value="Genomic_DNA"/>
</dbReference>
<feature type="region of interest" description="Disordered" evidence="6">
    <location>
        <begin position="355"/>
        <end position="411"/>
    </location>
</feature>
<dbReference type="PANTHER" id="PTHR21716">
    <property type="entry name" value="TRANSMEMBRANE PROTEIN"/>
    <property type="match status" value="1"/>
</dbReference>
<dbReference type="RefSeq" id="WP_102238286.1">
    <property type="nucleotide sequence ID" value="NZ_PNHK01000001.1"/>
</dbReference>
<evidence type="ECO:0000313" key="9">
    <source>
        <dbReference type="Proteomes" id="UP000235598"/>
    </source>
</evidence>
<feature type="transmembrane region" description="Helical" evidence="7">
    <location>
        <begin position="201"/>
        <end position="234"/>
    </location>
</feature>
<evidence type="ECO:0000256" key="2">
    <source>
        <dbReference type="ARBA" id="ARBA00009773"/>
    </source>
</evidence>
<dbReference type="AlphaFoldDB" id="A0A2N6VR92"/>
<evidence type="ECO:0000256" key="7">
    <source>
        <dbReference type="SAM" id="Phobius"/>
    </source>
</evidence>
<dbReference type="InterPro" id="IPR002549">
    <property type="entry name" value="AI-2E-like"/>
</dbReference>